<dbReference type="InterPro" id="IPR001296">
    <property type="entry name" value="Glyco_trans_1"/>
</dbReference>
<dbReference type="PANTHER" id="PTHR12526">
    <property type="entry name" value="GLYCOSYLTRANSFERASE"/>
    <property type="match status" value="1"/>
</dbReference>
<dbReference type="Proteomes" id="UP000077177">
    <property type="component" value="Chromosome"/>
</dbReference>
<reference evidence="2 3" key="2">
    <citation type="journal article" date="2016" name="Int. J. Syst. Evol. Microbiol.">
        <title>Flavisolibacter tropicus sp. nov., isolated from tropical soil.</title>
        <authorList>
            <person name="Lee J.J."/>
            <person name="Kang M.S."/>
            <person name="Kim G.S."/>
            <person name="Lee C.S."/>
            <person name="Lim S."/>
            <person name="Lee J."/>
            <person name="Roh S.H."/>
            <person name="Kang H."/>
            <person name="Ha J.M."/>
            <person name="Bae S."/>
            <person name="Jung H.Y."/>
            <person name="Kim M.K."/>
        </authorList>
    </citation>
    <scope>NUCLEOTIDE SEQUENCE [LARGE SCALE GENOMIC DNA]</scope>
    <source>
        <strain evidence="2 3">LCS9</strain>
    </source>
</reference>
<accession>A0A172TR77</accession>
<keyword evidence="3" id="KW-1185">Reference proteome</keyword>
<protein>
    <submittedName>
        <fullName evidence="2">Glycosyl transferase family 1</fullName>
    </submittedName>
</protein>
<sequence length="420" mass="47975">MRLLHVIAQMDPRLGGVCEAVRITVKKLNELEVCNEIVSLDSPNASFLAKEKVMIHALGPGRTPWCYSGKLIPWLIKHASRFDAIILHGLWLFPSFAVRKALQYLHRQDPSNKAKRPKIFIMPHGMLDPYFQRAQNRRLKAIRNWIYWKLIEGRVIKNANGLLFTCEEELFLARTTFSPYRPQKEMNVGLGIAQPPSYSNRMRNSFLESCPGLNNETYILFLGRIHPKKGIDILFKAYDELLRSTLQLINYTTYTNNAGLFNGVYSHDIKFPKLVIAGPGWDTPYGVSIKKLVEGNSLLNGFIYFPDMLVDEEKWGAIYGCEAFILPSHQENFGIAVVEALSCGKPVLISNQINIWKEIQELRCGIIKPDTLDGVKELFSSWLCLSHEEKKYMNEKARLAYEHKFSIGSVAVNLLNIIKE</sequence>
<dbReference type="AlphaFoldDB" id="A0A172TR77"/>
<keyword evidence="2" id="KW-0808">Transferase</keyword>
<dbReference type="STRING" id="1492898.SY85_00835"/>
<gene>
    <name evidence="2" type="ORF">SY85_00835</name>
</gene>
<feature type="domain" description="Glycosyl transferase family 1" evidence="1">
    <location>
        <begin position="215"/>
        <end position="398"/>
    </location>
</feature>
<dbReference type="PATRIC" id="fig|1492898.3.peg.186"/>
<dbReference type="KEGG" id="fla:SY85_00835"/>
<dbReference type="Gene3D" id="3.40.50.2000">
    <property type="entry name" value="Glycogen Phosphorylase B"/>
    <property type="match status" value="3"/>
</dbReference>
<reference evidence="3" key="1">
    <citation type="submission" date="2015-01" db="EMBL/GenBank/DDBJ databases">
        <title>Flavisolibacter sp./LCS9/ whole genome sequencing.</title>
        <authorList>
            <person name="Kim M.K."/>
            <person name="Srinivasan S."/>
            <person name="Lee J.-J."/>
        </authorList>
    </citation>
    <scope>NUCLEOTIDE SEQUENCE [LARGE SCALE GENOMIC DNA]</scope>
    <source>
        <strain evidence="3">LCS9</strain>
    </source>
</reference>
<dbReference type="Pfam" id="PF00534">
    <property type="entry name" value="Glycos_transf_1"/>
    <property type="match status" value="1"/>
</dbReference>
<dbReference type="SUPFAM" id="SSF53756">
    <property type="entry name" value="UDP-Glycosyltransferase/glycogen phosphorylase"/>
    <property type="match status" value="1"/>
</dbReference>
<evidence type="ECO:0000313" key="2">
    <source>
        <dbReference type="EMBL" id="ANE49263.1"/>
    </source>
</evidence>
<dbReference type="GO" id="GO:0016757">
    <property type="term" value="F:glycosyltransferase activity"/>
    <property type="evidence" value="ECO:0007669"/>
    <property type="project" value="InterPro"/>
</dbReference>
<organism evidence="2 3">
    <name type="scientific">Flavisolibacter tropicus</name>
    <dbReference type="NCBI Taxonomy" id="1492898"/>
    <lineage>
        <taxon>Bacteria</taxon>
        <taxon>Pseudomonadati</taxon>
        <taxon>Bacteroidota</taxon>
        <taxon>Chitinophagia</taxon>
        <taxon>Chitinophagales</taxon>
        <taxon>Chitinophagaceae</taxon>
        <taxon>Flavisolibacter</taxon>
    </lineage>
</organism>
<evidence type="ECO:0000313" key="3">
    <source>
        <dbReference type="Proteomes" id="UP000077177"/>
    </source>
</evidence>
<dbReference type="EMBL" id="CP011390">
    <property type="protein sequence ID" value="ANE49263.1"/>
    <property type="molecule type" value="Genomic_DNA"/>
</dbReference>
<evidence type="ECO:0000259" key="1">
    <source>
        <dbReference type="Pfam" id="PF00534"/>
    </source>
</evidence>
<dbReference type="OrthoDB" id="9790710at2"/>
<name>A0A172TR77_9BACT</name>
<proteinExistence type="predicted"/>